<dbReference type="SUPFAM" id="SSF102705">
    <property type="entry name" value="NIF3 (NGG1p interacting factor 3)-like"/>
    <property type="match status" value="1"/>
</dbReference>
<gene>
    <name evidence="3" type="ORF">AL536_10000</name>
</gene>
<evidence type="ECO:0000256" key="1">
    <source>
        <dbReference type="ARBA" id="ARBA00006964"/>
    </source>
</evidence>
<comment type="similarity">
    <text evidence="1">Belongs to the GTP cyclohydrolase I type 2/NIF3 family.</text>
</comment>
<protein>
    <submittedName>
        <fullName evidence="3">Nif3-like dinuclear metal center hexameric protein</fullName>
    </submittedName>
</protein>
<dbReference type="InterPro" id="IPR036069">
    <property type="entry name" value="DUF34/NIF3_sf"/>
</dbReference>
<dbReference type="PANTHER" id="PTHR13799:SF14">
    <property type="entry name" value="GTP CYCLOHYDROLASE 1 TYPE 2 HOMOLOG"/>
    <property type="match status" value="1"/>
</dbReference>
<dbReference type="NCBIfam" id="TIGR00486">
    <property type="entry name" value="YbgI_SA1388"/>
    <property type="match status" value="1"/>
</dbReference>
<dbReference type="EMBL" id="CP014035">
    <property type="protein sequence ID" value="AMF93834.2"/>
    <property type="molecule type" value="Genomic_DNA"/>
</dbReference>
<evidence type="ECO:0000313" key="3">
    <source>
        <dbReference type="EMBL" id="AMF93834.2"/>
    </source>
</evidence>
<keyword evidence="2" id="KW-0479">Metal-binding</keyword>
<evidence type="ECO:0000256" key="2">
    <source>
        <dbReference type="ARBA" id="ARBA00022723"/>
    </source>
</evidence>
<dbReference type="PANTHER" id="PTHR13799">
    <property type="entry name" value="NGG1 INTERACTING FACTOR 3"/>
    <property type="match status" value="1"/>
</dbReference>
<evidence type="ECO:0000313" key="4">
    <source>
        <dbReference type="Proteomes" id="UP000057088"/>
    </source>
</evidence>
<dbReference type="Proteomes" id="UP000057088">
    <property type="component" value="Chromosome 2"/>
</dbReference>
<reference evidence="4" key="1">
    <citation type="submission" date="2015-12" db="EMBL/GenBank/DDBJ databases">
        <title>FDA dAtabase for Regulatory Grade micrObial Sequences (FDA-ARGOS): Supporting development and validation of Infectious Disease Dx tests.</title>
        <authorList>
            <person name="Hoffmann M."/>
            <person name="Allard M."/>
            <person name="Evans P."/>
            <person name="Brown E."/>
            <person name="Tallon L.J."/>
            <person name="Sadzewicz L."/>
            <person name="Sengamalay N."/>
            <person name="Ott S."/>
            <person name="Godinez A."/>
            <person name="Nagaraj S."/>
            <person name="Vyas G."/>
            <person name="Aluvathingal J."/>
            <person name="Nadendla S."/>
            <person name="Geyer C."/>
            <person name="Sichtig H."/>
        </authorList>
    </citation>
    <scope>NUCLEOTIDE SEQUENCE [LARGE SCALE GENOMIC DNA]</scope>
    <source>
        <strain evidence="4">ATCC 33809</strain>
    </source>
</reference>
<dbReference type="Pfam" id="PF01784">
    <property type="entry name" value="DUF34_NIF3"/>
    <property type="match status" value="1"/>
</dbReference>
<organism evidence="3 4">
    <name type="scientific">Vibrio fluvialis</name>
    <dbReference type="NCBI Taxonomy" id="676"/>
    <lineage>
        <taxon>Bacteria</taxon>
        <taxon>Pseudomonadati</taxon>
        <taxon>Pseudomonadota</taxon>
        <taxon>Gammaproteobacteria</taxon>
        <taxon>Vibrionales</taxon>
        <taxon>Vibrionaceae</taxon>
        <taxon>Vibrio</taxon>
    </lineage>
</organism>
<proteinExistence type="inferred from homology"/>
<keyword evidence="4" id="KW-1185">Reference proteome</keyword>
<dbReference type="Gene3D" id="3.40.1390.30">
    <property type="entry name" value="NIF3 (NGG1p interacting factor 3)-like"/>
    <property type="match status" value="2"/>
</dbReference>
<dbReference type="InterPro" id="IPR002678">
    <property type="entry name" value="DUF34/NIF3"/>
</dbReference>
<name>A0ABN4KNT6_VIBFL</name>
<sequence length="256" mass="28409">MEQKMNNLQLEALLNETLSPQQIKDYCPNGLQVEGRREIKKIVTGVTASKALINKAIELKADALLVHHGYFWKGEHEAIRGMKGDRIRQLIKHDINLLAYHLPLDIHSELGNNAQLAKLLGIQVEGGLEGHPQSVAMFGCFEQAITGEALAQRIANTLQRQPLHIAPELKDKLIKKVGWCTGGGQDYIELAAAQGMDAFISGEISERTTYSARELNIHYFSAGHHATERYGVKALGEWLAAEHGFDVEFIDIDNPV</sequence>
<accession>A0ABN4KNT6</accession>